<evidence type="ECO:0000256" key="1">
    <source>
        <dbReference type="ARBA" id="ARBA00022723"/>
    </source>
</evidence>
<evidence type="ECO:0000256" key="2">
    <source>
        <dbReference type="ARBA" id="ARBA00022771"/>
    </source>
</evidence>
<dbReference type="EMBL" id="JATAAI010000027">
    <property type="protein sequence ID" value="KAK1736814.1"/>
    <property type="molecule type" value="Genomic_DNA"/>
</dbReference>
<evidence type="ECO:0000313" key="6">
    <source>
        <dbReference type="EMBL" id="KAK1736814.1"/>
    </source>
</evidence>
<evidence type="ECO:0000256" key="4">
    <source>
        <dbReference type="PROSITE-ProRule" id="PRU00134"/>
    </source>
</evidence>
<name>A0AAD9D8K6_9STRA</name>
<accession>A0AAD9D8K6</accession>
<dbReference type="Proteomes" id="UP001224775">
    <property type="component" value="Unassembled WGS sequence"/>
</dbReference>
<evidence type="ECO:0000313" key="7">
    <source>
        <dbReference type="Proteomes" id="UP001224775"/>
    </source>
</evidence>
<protein>
    <recommendedName>
        <fullName evidence="5">MYND-type domain-containing protein</fullName>
    </recommendedName>
</protein>
<dbReference type="Pfam" id="PF01753">
    <property type="entry name" value="zf-MYND"/>
    <property type="match status" value="1"/>
</dbReference>
<proteinExistence type="predicted"/>
<keyword evidence="2 4" id="KW-0863">Zinc-finger</keyword>
<dbReference type="SUPFAM" id="SSF144232">
    <property type="entry name" value="HIT/MYND zinc finger-like"/>
    <property type="match status" value="1"/>
</dbReference>
<dbReference type="InterPro" id="IPR002893">
    <property type="entry name" value="Znf_MYND"/>
</dbReference>
<gene>
    <name evidence="6" type="ORF">QTG54_012259</name>
</gene>
<dbReference type="AlphaFoldDB" id="A0AAD9D8K6"/>
<keyword evidence="1" id="KW-0479">Metal-binding</keyword>
<comment type="caution">
    <text evidence="6">The sequence shown here is derived from an EMBL/GenBank/DDBJ whole genome shotgun (WGS) entry which is preliminary data.</text>
</comment>
<sequence>MLLKHANKCRAWAQVYVGNKYFHGVNGFALDKEKGLKLIEESADQQAAILGQPGAQEELATAYNFRRNNEQEQILHYATLAASHGNSRACGVLGHFFMRAECGLAESLILGKHYSEKYFEDGRSDPCNPVSAFNLSLVLYRLGLDRFERISHPIILFWARRALKGDPTVETNDLVIKIISMVEKEAKSHCTNSRKEAGSSPLKRCIRLLGAWYCGKECQVQHWKAGHKFDCIKS</sequence>
<dbReference type="GO" id="GO:0008270">
    <property type="term" value="F:zinc ion binding"/>
    <property type="evidence" value="ECO:0007669"/>
    <property type="project" value="UniProtKB-KW"/>
</dbReference>
<keyword evidence="3" id="KW-0862">Zinc</keyword>
<keyword evidence="7" id="KW-1185">Reference proteome</keyword>
<dbReference type="Gene3D" id="1.25.40.10">
    <property type="entry name" value="Tetratricopeptide repeat domain"/>
    <property type="match status" value="1"/>
</dbReference>
<reference evidence="6" key="1">
    <citation type="submission" date="2023-06" db="EMBL/GenBank/DDBJ databases">
        <title>Survivors Of The Sea: Transcriptome response of Skeletonema marinoi to long-term dormancy.</title>
        <authorList>
            <person name="Pinder M.I.M."/>
            <person name="Kourtchenko O."/>
            <person name="Robertson E.K."/>
            <person name="Larsson T."/>
            <person name="Maumus F."/>
            <person name="Osuna-Cruz C.M."/>
            <person name="Vancaester E."/>
            <person name="Stenow R."/>
            <person name="Vandepoele K."/>
            <person name="Ploug H."/>
            <person name="Bruchert V."/>
            <person name="Godhe A."/>
            <person name="Topel M."/>
        </authorList>
    </citation>
    <scope>NUCLEOTIDE SEQUENCE</scope>
    <source>
        <strain evidence="6">R05AC</strain>
    </source>
</reference>
<evidence type="ECO:0000256" key="3">
    <source>
        <dbReference type="ARBA" id="ARBA00022833"/>
    </source>
</evidence>
<organism evidence="6 7">
    <name type="scientific">Skeletonema marinoi</name>
    <dbReference type="NCBI Taxonomy" id="267567"/>
    <lineage>
        <taxon>Eukaryota</taxon>
        <taxon>Sar</taxon>
        <taxon>Stramenopiles</taxon>
        <taxon>Ochrophyta</taxon>
        <taxon>Bacillariophyta</taxon>
        <taxon>Coscinodiscophyceae</taxon>
        <taxon>Thalassiosirophycidae</taxon>
        <taxon>Thalassiosirales</taxon>
        <taxon>Skeletonemataceae</taxon>
        <taxon>Skeletonema</taxon>
        <taxon>Skeletonema marinoi-dohrnii complex</taxon>
    </lineage>
</organism>
<dbReference type="InterPro" id="IPR011990">
    <property type="entry name" value="TPR-like_helical_dom_sf"/>
</dbReference>
<feature type="domain" description="MYND-type" evidence="5">
    <location>
        <begin position="190"/>
        <end position="231"/>
    </location>
</feature>
<dbReference type="PROSITE" id="PS50865">
    <property type="entry name" value="ZF_MYND_2"/>
    <property type="match status" value="1"/>
</dbReference>
<dbReference type="SUPFAM" id="SSF81901">
    <property type="entry name" value="HCP-like"/>
    <property type="match status" value="1"/>
</dbReference>
<evidence type="ECO:0000259" key="5">
    <source>
        <dbReference type="PROSITE" id="PS50865"/>
    </source>
</evidence>
<dbReference type="Gene3D" id="6.10.140.2220">
    <property type="match status" value="1"/>
</dbReference>